<proteinExistence type="predicted"/>
<dbReference type="SUPFAM" id="SSF52047">
    <property type="entry name" value="RNI-like"/>
    <property type="match status" value="1"/>
</dbReference>
<comment type="caution">
    <text evidence="1">The sequence shown here is derived from an EMBL/GenBank/DDBJ whole genome shotgun (WGS) entry which is preliminary data.</text>
</comment>
<dbReference type="Proteomes" id="UP000785679">
    <property type="component" value="Unassembled WGS sequence"/>
</dbReference>
<accession>A0A8J8T9Z3</accession>
<evidence type="ECO:0000313" key="2">
    <source>
        <dbReference type="Proteomes" id="UP000785679"/>
    </source>
</evidence>
<protein>
    <submittedName>
        <fullName evidence="1">Uncharacterized protein</fullName>
    </submittedName>
</protein>
<sequence>MLQSDKQSRKIPPSLIHKISLYLTGKFQFKLFRPLNRKTRKDLVELVNNQGRVLTFDLTAEWQFPLLSHKSYKYFKQFAQHFTIKMDLLKFNANIQSQAQKQTFTSNQSRLCSFFELFLELQLRNYTFSLQMTGTNLACAQLISQLLRKYKVQTIQLESVIVSELSIDLMNLVLSAQNLIILNSSIGNSLISEDHLKQKVKIRSLLLQKFTDLGNFSFFDYLKKAHRLEGLQLTENSEIIISNKAIPLFQRLKILQVNQSKLYTLKGYSFYPSTKLDSIEQLYLSFDQVEEIEQQIIPQIMRLQKLQKLQLCQNTQSKALLSSLTCANWVKDLSSRCKSLMEIDIRLNKLAIQFNQNLDTNFLKLSVNDCMEFLGNQVGLEIIGFKKENSKWIKFQLQPKELGKFCCVRTRDIQLEFKRQIQR</sequence>
<dbReference type="AlphaFoldDB" id="A0A8J8T9Z3"/>
<name>A0A8J8T9Z3_HALGN</name>
<dbReference type="EMBL" id="RRYP01000611">
    <property type="protein sequence ID" value="TNV87140.1"/>
    <property type="molecule type" value="Genomic_DNA"/>
</dbReference>
<evidence type="ECO:0000313" key="1">
    <source>
        <dbReference type="EMBL" id="TNV87140.1"/>
    </source>
</evidence>
<organism evidence="1 2">
    <name type="scientific">Halteria grandinella</name>
    <dbReference type="NCBI Taxonomy" id="5974"/>
    <lineage>
        <taxon>Eukaryota</taxon>
        <taxon>Sar</taxon>
        <taxon>Alveolata</taxon>
        <taxon>Ciliophora</taxon>
        <taxon>Intramacronucleata</taxon>
        <taxon>Spirotrichea</taxon>
        <taxon>Stichotrichia</taxon>
        <taxon>Sporadotrichida</taxon>
        <taxon>Halteriidae</taxon>
        <taxon>Halteria</taxon>
    </lineage>
</organism>
<keyword evidence="2" id="KW-1185">Reference proteome</keyword>
<gene>
    <name evidence="1" type="ORF">FGO68_gene2852</name>
</gene>
<reference evidence="1" key="1">
    <citation type="submission" date="2019-06" db="EMBL/GenBank/DDBJ databases">
        <authorList>
            <person name="Zheng W."/>
        </authorList>
    </citation>
    <scope>NUCLEOTIDE SEQUENCE</scope>
    <source>
        <strain evidence="1">QDHG01</strain>
    </source>
</reference>